<protein>
    <submittedName>
        <fullName evidence="2">Uncharacterized protein</fullName>
    </submittedName>
</protein>
<sequence>MSGLRRTAARQPRRQWPYMSLVSYLGAAVALALGLAVWQTVPAAASDAYGMRACDRLGASTGWPPAGVAQSVWTVGRHAKTDTIREHAERLHAAAPTETPIAPPGWEQLLFDMIDACVAAGWQPPTPAPSTTTSTPTE</sequence>
<accession>A0A1H3LVH7</accession>
<keyword evidence="3" id="KW-1185">Reference proteome</keyword>
<keyword evidence="1" id="KW-0812">Transmembrane</keyword>
<dbReference type="AlphaFoldDB" id="A0A1H3LVH7"/>
<reference evidence="3" key="1">
    <citation type="submission" date="2016-10" db="EMBL/GenBank/DDBJ databases">
        <authorList>
            <person name="Varghese N."/>
            <person name="Submissions S."/>
        </authorList>
    </citation>
    <scope>NUCLEOTIDE SEQUENCE [LARGE SCALE GENOMIC DNA]</scope>
    <source>
        <strain evidence="3">DSM 45245</strain>
    </source>
</reference>
<evidence type="ECO:0000313" key="2">
    <source>
        <dbReference type="EMBL" id="SDY68034.1"/>
    </source>
</evidence>
<evidence type="ECO:0000313" key="3">
    <source>
        <dbReference type="Proteomes" id="UP000242415"/>
    </source>
</evidence>
<proteinExistence type="predicted"/>
<dbReference type="Proteomes" id="UP000242415">
    <property type="component" value="Unassembled WGS sequence"/>
</dbReference>
<feature type="transmembrane region" description="Helical" evidence="1">
    <location>
        <begin position="21"/>
        <end position="41"/>
    </location>
</feature>
<organism evidence="2 3">
    <name type="scientific">Micromonospora pattaloongensis</name>
    <dbReference type="NCBI Taxonomy" id="405436"/>
    <lineage>
        <taxon>Bacteria</taxon>
        <taxon>Bacillati</taxon>
        <taxon>Actinomycetota</taxon>
        <taxon>Actinomycetes</taxon>
        <taxon>Micromonosporales</taxon>
        <taxon>Micromonosporaceae</taxon>
        <taxon>Micromonospora</taxon>
    </lineage>
</organism>
<name>A0A1H3LVH7_9ACTN</name>
<gene>
    <name evidence="2" type="ORF">SAMN05444365_10398</name>
</gene>
<evidence type="ECO:0000256" key="1">
    <source>
        <dbReference type="SAM" id="Phobius"/>
    </source>
</evidence>
<keyword evidence="1" id="KW-1133">Transmembrane helix</keyword>
<dbReference type="EMBL" id="FNPH01000003">
    <property type="protein sequence ID" value="SDY68034.1"/>
    <property type="molecule type" value="Genomic_DNA"/>
</dbReference>
<keyword evidence="1" id="KW-0472">Membrane</keyword>
<dbReference type="RefSeq" id="WP_091554839.1">
    <property type="nucleotide sequence ID" value="NZ_FNPH01000003.1"/>
</dbReference>